<name>A0ABN7RT71_OIKDI</name>
<gene>
    <name evidence="1" type="ORF">OKIOD_LOCUS1453</name>
</gene>
<evidence type="ECO:0000313" key="2">
    <source>
        <dbReference type="Proteomes" id="UP001158576"/>
    </source>
</evidence>
<dbReference type="SUPFAM" id="SSF54236">
    <property type="entry name" value="Ubiquitin-like"/>
    <property type="match status" value="1"/>
</dbReference>
<sequence length="97" mass="11480">MVILLARTEDGQQYYLEVELNCRLKKLREKLEEVTHIPRGHQKVIFSHPSSFHDSDVDKAKGKGCFKWWLSRHFIPRAPEKKKILKQKVMLTISHVK</sequence>
<proteinExistence type="predicted"/>
<evidence type="ECO:0000313" key="1">
    <source>
        <dbReference type="EMBL" id="CAG5081511.1"/>
    </source>
</evidence>
<dbReference type="InterPro" id="IPR029071">
    <property type="entry name" value="Ubiquitin-like_domsf"/>
</dbReference>
<dbReference type="EMBL" id="OU015568">
    <property type="protein sequence ID" value="CAG5081511.1"/>
    <property type="molecule type" value="Genomic_DNA"/>
</dbReference>
<dbReference type="Proteomes" id="UP001158576">
    <property type="component" value="Chromosome PAR"/>
</dbReference>
<protein>
    <submittedName>
        <fullName evidence="1">Oidioi.mRNA.OKI2018_I69.PAR.g9895.t1.cds</fullName>
    </submittedName>
</protein>
<reference evidence="1 2" key="1">
    <citation type="submission" date="2021-04" db="EMBL/GenBank/DDBJ databases">
        <authorList>
            <person name="Bliznina A."/>
        </authorList>
    </citation>
    <scope>NUCLEOTIDE SEQUENCE [LARGE SCALE GENOMIC DNA]</scope>
</reference>
<dbReference type="CDD" id="cd17039">
    <property type="entry name" value="Ubl_ubiquitin_like"/>
    <property type="match status" value="1"/>
</dbReference>
<keyword evidence="2" id="KW-1185">Reference proteome</keyword>
<organism evidence="1 2">
    <name type="scientific">Oikopleura dioica</name>
    <name type="common">Tunicate</name>
    <dbReference type="NCBI Taxonomy" id="34765"/>
    <lineage>
        <taxon>Eukaryota</taxon>
        <taxon>Metazoa</taxon>
        <taxon>Chordata</taxon>
        <taxon>Tunicata</taxon>
        <taxon>Appendicularia</taxon>
        <taxon>Copelata</taxon>
        <taxon>Oikopleuridae</taxon>
        <taxon>Oikopleura</taxon>
    </lineage>
</organism>
<accession>A0ABN7RT71</accession>